<name>A0A8H5CNB1_9AGAR</name>
<accession>A0A8H5CNB1</accession>
<proteinExistence type="predicted"/>
<feature type="compositionally biased region" description="Low complexity" evidence="1">
    <location>
        <begin position="57"/>
        <end position="71"/>
    </location>
</feature>
<evidence type="ECO:0000313" key="2">
    <source>
        <dbReference type="EMBL" id="KAF5344018.1"/>
    </source>
</evidence>
<keyword evidence="3" id="KW-1185">Reference proteome</keyword>
<feature type="region of interest" description="Disordered" evidence="1">
    <location>
        <begin position="1"/>
        <end position="78"/>
    </location>
</feature>
<dbReference type="Proteomes" id="UP000559256">
    <property type="component" value="Unassembled WGS sequence"/>
</dbReference>
<evidence type="ECO:0000256" key="1">
    <source>
        <dbReference type="SAM" id="MobiDB-lite"/>
    </source>
</evidence>
<feature type="compositionally biased region" description="Polar residues" evidence="1">
    <location>
        <begin position="22"/>
        <end position="31"/>
    </location>
</feature>
<reference evidence="2 3" key="1">
    <citation type="journal article" date="2020" name="ISME J.">
        <title>Uncovering the hidden diversity of litter-decomposition mechanisms in mushroom-forming fungi.</title>
        <authorList>
            <person name="Floudas D."/>
            <person name="Bentzer J."/>
            <person name="Ahren D."/>
            <person name="Johansson T."/>
            <person name="Persson P."/>
            <person name="Tunlid A."/>
        </authorList>
    </citation>
    <scope>NUCLEOTIDE SEQUENCE [LARGE SCALE GENOMIC DNA]</scope>
    <source>
        <strain evidence="2 3">CBS 291.85</strain>
    </source>
</reference>
<dbReference type="EMBL" id="JAACJM010000130">
    <property type="protein sequence ID" value="KAF5344018.1"/>
    <property type="molecule type" value="Genomic_DNA"/>
</dbReference>
<gene>
    <name evidence="2" type="ORF">D9758_012898</name>
</gene>
<feature type="compositionally biased region" description="Basic and acidic residues" evidence="1">
    <location>
        <begin position="32"/>
        <end position="42"/>
    </location>
</feature>
<comment type="caution">
    <text evidence="2">The sequence shown here is derived from an EMBL/GenBank/DDBJ whole genome shotgun (WGS) entry which is preliminary data.</text>
</comment>
<organism evidence="2 3">
    <name type="scientific">Tetrapyrgos nigripes</name>
    <dbReference type="NCBI Taxonomy" id="182062"/>
    <lineage>
        <taxon>Eukaryota</taxon>
        <taxon>Fungi</taxon>
        <taxon>Dikarya</taxon>
        <taxon>Basidiomycota</taxon>
        <taxon>Agaricomycotina</taxon>
        <taxon>Agaricomycetes</taxon>
        <taxon>Agaricomycetidae</taxon>
        <taxon>Agaricales</taxon>
        <taxon>Marasmiineae</taxon>
        <taxon>Marasmiaceae</taxon>
        <taxon>Tetrapyrgos</taxon>
    </lineage>
</organism>
<evidence type="ECO:0000313" key="3">
    <source>
        <dbReference type="Proteomes" id="UP000559256"/>
    </source>
</evidence>
<sequence>MGDNHSLSRPSKRIPLIEGQRTRTSSSVKTNDTLKETRDQRAVARNHAVAGTSTLQSTSKFNSSPKSSPSPICTASQASRKSTTAWTKKVSKATKSFLLGLPDELLLLIAEQTVQHGVVTIRVPSERLKSKRSELAKRQPSIYHLSMACHRLRNVCNEFLFRRIQFSFLEDVTVTPTMITELSQKFHCRADAASTIKRVSFTSTSHAQPRPSSDLLRSFLVLVLDIIHMCTQLKRVFLPDICSRNQSQDTMKLLEAVNNHPSSELLLVYTKIYGFQPFRNPGSLLTVPLSRLLLLSLNACDHHSHTPRYLEPLLKQGLRVQKLERNLHNRESLEWFGWTRLTYPGLKVVSGWLLFQSIEIQEFIRRHPLLEKIEVILEHEEPGKLSSCWLTAIPGVSKLFANFPFRKASHRSELLSVTIVRRDVVWKLEEVYVSYHCDWREEDLVPMANNLKAILPNQIRRVSLTSPCIRSEGYISSLLTKRGLNVKWRSYY</sequence>
<dbReference type="AlphaFoldDB" id="A0A8H5CNB1"/>
<protein>
    <submittedName>
        <fullName evidence="2">Uncharacterized protein</fullName>
    </submittedName>
</protein>